<sequence length="378" mass="41515">MNDISILALKIWESNPSPQEMPCIDQGRQEPARLPVGPNPEPLEMPFPNQEEQEPAILSSIKTKSSISTLETIRIPFSDTTAIMQLSLTCFPLVFACLHLKELNITHLCSFCLLFPGLFPSLFNLNSKLRLFDYHPNSGTHTLIVNSLNPPASADYYPDLEIDFLTQSSVIKTGLYFVFLGSSSAVIVANLTYLFILNKYEYSWSTIIYPKPSDLTETLELNPNPPKANQVAQDRQGPINSLSCKPELLNYSETCQILKDDSPNGQQIAFNLTYAEVAACLKEVKTRPTTGPANDHQLPPVSSPEWAIQLTGSGDVVNSSGRTKHLHFCSPEQAQPESAALKTLSQDPCPVSKLSSELKSTKSEVATSSGISTLAVWG</sequence>
<evidence type="ECO:0000313" key="1">
    <source>
        <dbReference type="EMBL" id="KAJ9087406.1"/>
    </source>
</evidence>
<comment type="caution">
    <text evidence="1">The sequence shown here is derived from an EMBL/GenBank/DDBJ whole genome shotgun (WGS) entry which is preliminary data.</text>
</comment>
<keyword evidence="2" id="KW-1185">Reference proteome</keyword>
<organism evidence="1 2">
    <name type="scientific">Entomophthora muscae</name>
    <dbReference type="NCBI Taxonomy" id="34485"/>
    <lineage>
        <taxon>Eukaryota</taxon>
        <taxon>Fungi</taxon>
        <taxon>Fungi incertae sedis</taxon>
        <taxon>Zoopagomycota</taxon>
        <taxon>Entomophthoromycotina</taxon>
        <taxon>Entomophthoromycetes</taxon>
        <taxon>Entomophthorales</taxon>
        <taxon>Entomophthoraceae</taxon>
        <taxon>Entomophthora</taxon>
    </lineage>
</organism>
<gene>
    <name evidence="1" type="ORF">DSO57_1033640</name>
</gene>
<proteinExistence type="predicted"/>
<dbReference type="EMBL" id="QTSX02000268">
    <property type="protein sequence ID" value="KAJ9087406.1"/>
    <property type="molecule type" value="Genomic_DNA"/>
</dbReference>
<reference evidence="1" key="1">
    <citation type="submission" date="2022-04" db="EMBL/GenBank/DDBJ databases">
        <title>Genome of the entomopathogenic fungus Entomophthora muscae.</title>
        <authorList>
            <person name="Elya C."/>
            <person name="Lovett B.R."/>
            <person name="Lee E."/>
            <person name="Macias A.M."/>
            <person name="Hajek A.E."/>
            <person name="De Bivort B.L."/>
            <person name="Kasson M.T."/>
            <person name="De Fine Licht H.H."/>
            <person name="Stajich J.E."/>
        </authorList>
    </citation>
    <scope>NUCLEOTIDE SEQUENCE</scope>
    <source>
        <strain evidence="1">Berkeley</strain>
    </source>
</reference>
<protein>
    <submittedName>
        <fullName evidence="1">Uncharacterized protein</fullName>
    </submittedName>
</protein>
<accession>A0ACC2ULC6</accession>
<evidence type="ECO:0000313" key="2">
    <source>
        <dbReference type="Proteomes" id="UP001165960"/>
    </source>
</evidence>
<name>A0ACC2ULC6_9FUNG</name>
<dbReference type="Proteomes" id="UP001165960">
    <property type="component" value="Unassembled WGS sequence"/>
</dbReference>